<evidence type="ECO:0000313" key="2">
    <source>
        <dbReference type="Proteomes" id="UP000692954"/>
    </source>
</evidence>
<proteinExistence type="predicted"/>
<accession>A0A8S1KU24</accession>
<keyword evidence="2" id="KW-1185">Reference proteome</keyword>
<protein>
    <submittedName>
        <fullName evidence="1">Uncharacterized protein</fullName>
    </submittedName>
</protein>
<dbReference type="Proteomes" id="UP000692954">
    <property type="component" value="Unassembled WGS sequence"/>
</dbReference>
<dbReference type="AlphaFoldDB" id="A0A8S1KU24"/>
<gene>
    <name evidence="1" type="ORF">PSON_ATCC_30995.1.T0130005</name>
</gene>
<organism evidence="1 2">
    <name type="scientific">Paramecium sonneborni</name>
    <dbReference type="NCBI Taxonomy" id="65129"/>
    <lineage>
        <taxon>Eukaryota</taxon>
        <taxon>Sar</taxon>
        <taxon>Alveolata</taxon>
        <taxon>Ciliophora</taxon>
        <taxon>Intramacronucleata</taxon>
        <taxon>Oligohymenophorea</taxon>
        <taxon>Peniculida</taxon>
        <taxon>Parameciidae</taxon>
        <taxon>Paramecium</taxon>
    </lineage>
</organism>
<dbReference type="EMBL" id="CAJJDN010000013">
    <property type="protein sequence ID" value="CAD8059010.1"/>
    <property type="molecule type" value="Genomic_DNA"/>
</dbReference>
<comment type="caution">
    <text evidence="1">The sequence shown here is derived from an EMBL/GenBank/DDBJ whole genome shotgun (WGS) entry which is preliminary data.</text>
</comment>
<name>A0A8S1KU24_9CILI</name>
<reference evidence="1" key="1">
    <citation type="submission" date="2021-01" db="EMBL/GenBank/DDBJ databases">
        <authorList>
            <consortium name="Genoscope - CEA"/>
            <person name="William W."/>
        </authorList>
    </citation>
    <scope>NUCLEOTIDE SEQUENCE</scope>
</reference>
<evidence type="ECO:0000313" key="1">
    <source>
        <dbReference type="EMBL" id="CAD8059010.1"/>
    </source>
</evidence>
<sequence>MQLHNLQGIDMNMCMQRYLQQKLHYHLTMYLKKINQNLQSFHSQIIKQYNVMLKDGWNLK</sequence>